<evidence type="ECO:0000313" key="4">
    <source>
        <dbReference type="Proteomes" id="UP000635245"/>
    </source>
</evidence>
<dbReference type="InterPro" id="IPR012338">
    <property type="entry name" value="Beta-lactam/transpept-like"/>
</dbReference>
<evidence type="ECO:0000259" key="2">
    <source>
        <dbReference type="Pfam" id="PF00144"/>
    </source>
</evidence>
<dbReference type="RefSeq" id="WP_200320269.1">
    <property type="nucleotide sequence ID" value="NZ_JAENJH010000004.1"/>
</dbReference>
<keyword evidence="4" id="KW-1185">Reference proteome</keyword>
<gene>
    <name evidence="3" type="ORF">JHE00_20125</name>
</gene>
<name>A0A934V7E0_9PSEU</name>
<dbReference type="Pfam" id="PF00144">
    <property type="entry name" value="Beta-lactamase"/>
    <property type="match status" value="1"/>
</dbReference>
<evidence type="ECO:0000313" key="3">
    <source>
        <dbReference type="EMBL" id="MBK1786643.1"/>
    </source>
</evidence>
<dbReference type="SUPFAM" id="SSF56601">
    <property type="entry name" value="beta-lactamase/transpeptidase-like"/>
    <property type="match status" value="1"/>
</dbReference>
<evidence type="ECO:0000256" key="1">
    <source>
        <dbReference type="SAM" id="SignalP"/>
    </source>
</evidence>
<dbReference type="Proteomes" id="UP000635245">
    <property type="component" value="Unassembled WGS sequence"/>
</dbReference>
<dbReference type="PANTHER" id="PTHR46825:SF7">
    <property type="entry name" value="D-ALANYL-D-ALANINE CARBOXYPEPTIDASE"/>
    <property type="match status" value="1"/>
</dbReference>
<proteinExistence type="predicted"/>
<dbReference type="InterPro" id="IPR050491">
    <property type="entry name" value="AmpC-like"/>
</dbReference>
<feature type="chain" id="PRO_5036820055" evidence="1">
    <location>
        <begin position="35"/>
        <end position="392"/>
    </location>
</feature>
<accession>A0A934V7E0</accession>
<dbReference type="PANTHER" id="PTHR46825">
    <property type="entry name" value="D-ALANYL-D-ALANINE-CARBOXYPEPTIDASE/ENDOPEPTIDASE AMPH"/>
    <property type="match status" value="1"/>
</dbReference>
<comment type="caution">
    <text evidence="3">The sequence shown here is derived from an EMBL/GenBank/DDBJ whole genome shotgun (WGS) entry which is preliminary data.</text>
</comment>
<keyword evidence="1" id="KW-0732">Signal</keyword>
<dbReference type="Gene3D" id="3.40.710.10">
    <property type="entry name" value="DD-peptidase/beta-lactamase superfamily"/>
    <property type="match status" value="1"/>
</dbReference>
<organism evidence="3 4">
    <name type="scientific">Prauserella cavernicola</name>
    <dbReference type="NCBI Taxonomy" id="2800127"/>
    <lineage>
        <taxon>Bacteria</taxon>
        <taxon>Bacillati</taxon>
        <taxon>Actinomycetota</taxon>
        <taxon>Actinomycetes</taxon>
        <taxon>Pseudonocardiales</taxon>
        <taxon>Pseudonocardiaceae</taxon>
        <taxon>Prauserella</taxon>
    </lineage>
</organism>
<feature type="domain" description="Beta-lactamase-related" evidence="2">
    <location>
        <begin position="50"/>
        <end position="364"/>
    </location>
</feature>
<dbReference type="EMBL" id="JAENJH010000004">
    <property type="protein sequence ID" value="MBK1786643.1"/>
    <property type="molecule type" value="Genomic_DNA"/>
</dbReference>
<dbReference type="InterPro" id="IPR001466">
    <property type="entry name" value="Beta-lactam-related"/>
</dbReference>
<dbReference type="AlphaFoldDB" id="A0A934V7E0"/>
<reference evidence="3" key="1">
    <citation type="submission" date="2020-12" db="EMBL/GenBank/DDBJ databases">
        <title>Prauserella sp. ASG 168, a novel actinomycete isolated from cave rock.</title>
        <authorList>
            <person name="Suriyachadkun C."/>
        </authorList>
    </citation>
    <scope>NUCLEOTIDE SEQUENCE</scope>
    <source>
        <strain evidence="3">ASG 168</strain>
    </source>
</reference>
<protein>
    <submittedName>
        <fullName evidence="3">Beta-lactamase family protein</fullName>
    </submittedName>
</protein>
<sequence length="392" mass="41514">MPASTSTSKTARRSAVAIGLCTVVALGLTPPATADQRSPLGAALDSVVAAGAPGSYAATGTGERAVAGVAALGTHRSPDASGRFRAASVTKPFVATVVLQLVAEGRIGLDDPVAEHLPGLLPYPEPITIRQLLGHTSGLPRDIPPWNSLEEVDTGRWDRFTPTELVRLATDGVPLLFGPGTDFSYSNTGYTVLGMLVERVTGRSLATELTRRIIAPLGLWDTALPSAQPFLLRPAARGYEYLYGEDAPPTDVTTYVMSRAWAAGNLVSSARDLNRFFDALLDGRLLPEEQLTEMKKVRPGALGSFDYGLGLMSIASPCGGPDWWGHGGDFPGYNTWSLHTEDTGRQVTAGMNLDVTAPVDAHAAMVNQVLPAELCDGATPRTMTRIDPPDLR</sequence>
<feature type="signal peptide" evidence="1">
    <location>
        <begin position="1"/>
        <end position="34"/>
    </location>
</feature>